<dbReference type="SMART" id="SM00322">
    <property type="entry name" value="KH"/>
    <property type="match status" value="1"/>
</dbReference>
<sequence>MHSQKQVISFTVKDSYCVFHLTELCSSYLGSIEIQFNDNPILRVPSHTIQHILTSLESSSHQLSTTYGNSSPASLQDIKLANYLEPTRKHESLMAITSDPEFLTRKMKLSKRDVGFLIGINGDRITAIRNKTGCEIKVLDIPTSTLGLLRVVKAKDIVQEILLAGTKSQVSHASRLIKDCLVSYRDNACKFI</sequence>
<dbReference type="InterPro" id="IPR036612">
    <property type="entry name" value="KH_dom_type_1_sf"/>
</dbReference>
<dbReference type="CDD" id="cd00105">
    <property type="entry name" value="KH-I"/>
    <property type="match status" value="1"/>
</dbReference>
<evidence type="ECO:0000313" key="3">
    <source>
        <dbReference type="EMBL" id="KAK7684694.1"/>
    </source>
</evidence>
<proteinExistence type="predicted"/>
<name>A0AAW0G009_9APHY</name>
<evidence type="ECO:0000259" key="2">
    <source>
        <dbReference type="SMART" id="SM00322"/>
    </source>
</evidence>
<dbReference type="Proteomes" id="UP001385951">
    <property type="component" value="Unassembled WGS sequence"/>
</dbReference>
<keyword evidence="1" id="KW-0694">RNA-binding</keyword>
<evidence type="ECO:0000256" key="1">
    <source>
        <dbReference type="PROSITE-ProRule" id="PRU00117"/>
    </source>
</evidence>
<feature type="domain" description="K Homology" evidence="2">
    <location>
        <begin position="101"/>
        <end position="182"/>
    </location>
</feature>
<dbReference type="InterPro" id="IPR004087">
    <property type="entry name" value="KH_dom"/>
</dbReference>
<accession>A0AAW0G009</accession>
<dbReference type="PROSITE" id="PS50084">
    <property type="entry name" value="KH_TYPE_1"/>
    <property type="match status" value="1"/>
</dbReference>
<protein>
    <recommendedName>
        <fullName evidence="2">K Homology domain-containing protein</fullName>
    </recommendedName>
</protein>
<gene>
    <name evidence="3" type="ORF">QCA50_012277</name>
</gene>
<dbReference type="SUPFAM" id="SSF54791">
    <property type="entry name" value="Eukaryotic type KH-domain (KH-domain type I)"/>
    <property type="match status" value="1"/>
</dbReference>
<dbReference type="GO" id="GO:0003723">
    <property type="term" value="F:RNA binding"/>
    <property type="evidence" value="ECO:0007669"/>
    <property type="project" value="UniProtKB-UniRule"/>
</dbReference>
<organism evidence="3 4">
    <name type="scientific">Cerrena zonata</name>
    <dbReference type="NCBI Taxonomy" id="2478898"/>
    <lineage>
        <taxon>Eukaryota</taxon>
        <taxon>Fungi</taxon>
        <taxon>Dikarya</taxon>
        <taxon>Basidiomycota</taxon>
        <taxon>Agaricomycotina</taxon>
        <taxon>Agaricomycetes</taxon>
        <taxon>Polyporales</taxon>
        <taxon>Cerrenaceae</taxon>
        <taxon>Cerrena</taxon>
    </lineage>
</organism>
<dbReference type="InterPro" id="IPR004088">
    <property type="entry name" value="KH_dom_type_1"/>
</dbReference>
<dbReference type="AlphaFoldDB" id="A0AAW0G009"/>
<evidence type="ECO:0000313" key="4">
    <source>
        <dbReference type="Proteomes" id="UP001385951"/>
    </source>
</evidence>
<comment type="caution">
    <text evidence="3">The sequence shown here is derived from an EMBL/GenBank/DDBJ whole genome shotgun (WGS) entry which is preliminary data.</text>
</comment>
<reference evidence="3 4" key="1">
    <citation type="submission" date="2022-09" db="EMBL/GenBank/DDBJ databases">
        <authorList>
            <person name="Palmer J.M."/>
        </authorList>
    </citation>
    <scope>NUCLEOTIDE SEQUENCE [LARGE SCALE GENOMIC DNA]</scope>
    <source>
        <strain evidence="3 4">DSM 7382</strain>
    </source>
</reference>
<dbReference type="EMBL" id="JASBNA010000024">
    <property type="protein sequence ID" value="KAK7684694.1"/>
    <property type="molecule type" value="Genomic_DNA"/>
</dbReference>
<dbReference type="Pfam" id="PF00013">
    <property type="entry name" value="KH_1"/>
    <property type="match status" value="1"/>
</dbReference>
<dbReference type="Gene3D" id="3.30.1370.10">
    <property type="entry name" value="K Homology domain, type 1"/>
    <property type="match status" value="1"/>
</dbReference>
<keyword evidence="4" id="KW-1185">Reference proteome</keyword>